<evidence type="ECO:0000313" key="3">
    <source>
        <dbReference type="Proteomes" id="UP000749559"/>
    </source>
</evidence>
<evidence type="ECO:0000313" key="2">
    <source>
        <dbReference type="EMBL" id="CAH1794397.1"/>
    </source>
</evidence>
<protein>
    <submittedName>
        <fullName evidence="2">Uncharacterized protein</fullName>
    </submittedName>
</protein>
<keyword evidence="3" id="KW-1185">Reference proteome</keyword>
<keyword evidence="1" id="KW-0812">Transmembrane</keyword>
<evidence type="ECO:0000256" key="1">
    <source>
        <dbReference type="SAM" id="Phobius"/>
    </source>
</evidence>
<proteinExistence type="predicted"/>
<keyword evidence="1" id="KW-0472">Membrane</keyword>
<keyword evidence="1" id="KW-1133">Transmembrane helix</keyword>
<feature type="transmembrane region" description="Helical" evidence="1">
    <location>
        <begin position="158"/>
        <end position="183"/>
    </location>
</feature>
<dbReference type="OrthoDB" id="6148872at2759"/>
<comment type="caution">
    <text evidence="2">The sequence shown here is derived from an EMBL/GenBank/DDBJ whole genome shotgun (WGS) entry which is preliminary data.</text>
</comment>
<gene>
    <name evidence="2" type="ORF">OFUS_LOCUS19097</name>
</gene>
<accession>A0A8S4PL74</accession>
<reference evidence="2" key="1">
    <citation type="submission" date="2022-03" db="EMBL/GenBank/DDBJ databases">
        <authorList>
            <person name="Martin C."/>
        </authorList>
    </citation>
    <scope>NUCLEOTIDE SEQUENCE</scope>
</reference>
<dbReference type="EMBL" id="CAIIXF020000009">
    <property type="protein sequence ID" value="CAH1794397.1"/>
    <property type="molecule type" value="Genomic_DNA"/>
</dbReference>
<organism evidence="2 3">
    <name type="scientific">Owenia fusiformis</name>
    <name type="common">Polychaete worm</name>
    <dbReference type="NCBI Taxonomy" id="6347"/>
    <lineage>
        <taxon>Eukaryota</taxon>
        <taxon>Metazoa</taxon>
        <taxon>Spiralia</taxon>
        <taxon>Lophotrochozoa</taxon>
        <taxon>Annelida</taxon>
        <taxon>Polychaeta</taxon>
        <taxon>Sedentaria</taxon>
        <taxon>Canalipalpata</taxon>
        <taxon>Sabellida</taxon>
        <taxon>Oweniida</taxon>
        <taxon>Oweniidae</taxon>
        <taxon>Owenia</taxon>
    </lineage>
</organism>
<dbReference type="Proteomes" id="UP000749559">
    <property type="component" value="Unassembled WGS sequence"/>
</dbReference>
<sequence length="399" mass="44902">MKQPENPDVNNFLKVKKTEGCRLQFSSIGYKCTMWGFVLLILTLLCTNTGGQLTRGKNCSVHSDCGWNTSCDEGTSRCLCRKGYYISDNQKDCYDPWCQDKRCVECYSSSKCRRCIDFIEVDTGECVSECQGEYILTVTGELLGKVCQVKRAPSGLSAIYIGIIAGVCCVIVITVIIAIVVYWRMKKTSNKKQRNIAAYALEAQRAKQMQEDTISQSAYNTDTMRSLQSLSSLPGEPVVLEFLQQIDLLKPHKHTLVAMWKETKDKLLSVQEGDSRIAIYKNVIQQLTRVLNLLHKKPNQLRMPPDGNTLLKWAERILKLYIASKKAEQANDSGYATISKVYAESRKKYASYLNLSEVQMHGSPNKEYSDGTSLAASFSYENFSFDAPIAGNEHNDIEL</sequence>
<dbReference type="InterPro" id="IPR009030">
    <property type="entry name" value="Growth_fac_rcpt_cys_sf"/>
</dbReference>
<dbReference type="AlphaFoldDB" id="A0A8S4PL74"/>
<name>A0A8S4PL74_OWEFU</name>
<dbReference type="SUPFAM" id="SSF57184">
    <property type="entry name" value="Growth factor receptor domain"/>
    <property type="match status" value="1"/>
</dbReference>